<dbReference type="GeneID" id="30196369"/>
<dbReference type="Proteomes" id="UP000094819">
    <property type="component" value="Unassembled WGS sequence"/>
</dbReference>
<dbReference type="EMBL" id="AWGH01000030">
    <property type="protein sequence ID" value="ODN86796.1"/>
    <property type="molecule type" value="Genomic_DNA"/>
</dbReference>
<dbReference type="RefSeq" id="XP_019028788.1">
    <property type="nucleotide sequence ID" value="XM_019179171.1"/>
</dbReference>
<evidence type="ECO:0000313" key="1">
    <source>
        <dbReference type="EMBL" id="ODN86796.1"/>
    </source>
</evidence>
<gene>
    <name evidence="1" type="ORF">L198_07158</name>
</gene>
<accession>A0A1E3IFV3</accession>
<organism evidence="1 2">
    <name type="scientific">Cryptococcus wingfieldii CBS 7118</name>
    <dbReference type="NCBI Taxonomy" id="1295528"/>
    <lineage>
        <taxon>Eukaryota</taxon>
        <taxon>Fungi</taxon>
        <taxon>Dikarya</taxon>
        <taxon>Basidiomycota</taxon>
        <taxon>Agaricomycotina</taxon>
        <taxon>Tremellomycetes</taxon>
        <taxon>Tremellales</taxon>
        <taxon>Cryptococcaceae</taxon>
        <taxon>Cryptococcus</taxon>
    </lineage>
</organism>
<dbReference type="AlphaFoldDB" id="A0A1E3IFV3"/>
<reference evidence="1 2" key="1">
    <citation type="submission" date="2016-06" db="EMBL/GenBank/DDBJ databases">
        <title>Evolution of pathogenesis and genome organization in the Tremellales.</title>
        <authorList>
            <person name="Cuomo C."/>
            <person name="Litvintseva A."/>
            <person name="Heitman J."/>
            <person name="Chen Y."/>
            <person name="Sun S."/>
            <person name="Springer D."/>
            <person name="Dromer F."/>
            <person name="Young S."/>
            <person name="Zeng Q."/>
            <person name="Chapman S."/>
            <person name="Gujja S."/>
            <person name="Saif S."/>
            <person name="Birren B."/>
        </authorList>
    </citation>
    <scope>NUCLEOTIDE SEQUENCE [LARGE SCALE GENOMIC DNA]</scope>
    <source>
        <strain evidence="1 2">CBS 7118</strain>
    </source>
</reference>
<comment type="caution">
    <text evidence="1">The sequence shown here is derived from an EMBL/GenBank/DDBJ whole genome shotgun (WGS) entry which is preliminary data.</text>
</comment>
<proteinExistence type="predicted"/>
<name>A0A1E3IFV3_9TREE</name>
<sequence length="70" mass="7628">MAPTLPFLNKAPQGSLSAPSTSLMVKADLVTQEEMSRLTDFYPYAFTDFFGSGTRGEESYIVTLEVIGAM</sequence>
<evidence type="ECO:0000313" key="2">
    <source>
        <dbReference type="Proteomes" id="UP000094819"/>
    </source>
</evidence>
<keyword evidence="2" id="KW-1185">Reference proteome</keyword>
<protein>
    <submittedName>
        <fullName evidence="1">Uncharacterized protein</fullName>
    </submittedName>
</protein>